<dbReference type="AlphaFoldDB" id="A0A6L5XY41"/>
<dbReference type="RefSeq" id="WP_154518934.1">
    <property type="nucleotide sequence ID" value="NZ_VUMT01000008.1"/>
</dbReference>
<gene>
    <name evidence="3" type="ORF">FYJ58_06505</name>
</gene>
<protein>
    <submittedName>
        <fullName evidence="3">Barstar family protein</fullName>
    </submittedName>
</protein>
<sequence length="100" mass="11442">MKEIILNVSKFKNESDIHRYLKEQLNFPEYYGNNLDALYDVLTEINEKVTFRLKTENSSKLLQCIITVLYDAVAENSNLTIISDDVSIHNSYNGNGGLSH</sequence>
<feature type="domain" description="Barstar (barnase inhibitor)" evidence="2">
    <location>
        <begin position="1"/>
        <end position="57"/>
    </location>
</feature>
<evidence type="ECO:0000259" key="2">
    <source>
        <dbReference type="Pfam" id="PF01337"/>
    </source>
</evidence>
<dbReference type="InterPro" id="IPR000468">
    <property type="entry name" value="Barstar"/>
</dbReference>
<comment type="similarity">
    <text evidence="1">Belongs to the barstar family.</text>
</comment>
<organism evidence="3 4">
    <name type="scientific">Velocimicrobium porci</name>
    <dbReference type="NCBI Taxonomy" id="2606634"/>
    <lineage>
        <taxon>Bacteria</taxon>
        <taxon>Bacillati</taxon>
        <taxon>Bacillota</taxon>
        <taxon>Clostridia</taxon>
        <taxon>Lachnospirales</taxon>
        <taxon>Lachnospiraceae</taxon>
        <taxon>Velocimicrobium</taxon>
    </lineage>
</organism>
<dbReference type="Gene3D" id="3.30.370.10">
    <property type="entry name" value="Barstar-like"/>
    <property type="match status" value="1"/>
</dbReference>
<dbReference type="Proteomes" id="UP000482209">
    <property type="component" value="Unassembled WGS sequence"/>
</dbReference>
<dbReference type="EMBL" id="VUMT01000008">
    <property type="protein sequence ID" value="MSS63529.1"/>
    <property type="molecule type" value="Genomic_DNA"/>
</dbReference>
<accession>A0A6L5XY41</accession>
<dbReference type="InterPro" id="IPR035905">
    <property type="entry name" value="Barstar-like_sf"/>
</dbReference>
<name>A0A6L5XY41_9FIRM</name>
<keyword evidence="4" id="KW-1185">Reference proteome</keyword>
<comment type="caution">
    <text evidence="3">The sequence shown here is derived from an EMBL/GenBank/DDBJ whole genome shotgun (WGS) entry which is preliminary data.</text>
</comment>
<evidence type="ECO:0000313" key="4">
    <source>
        <dbReference type="Proteomes" id="UP000482209"/>
    </source>
</evidence>
<evidence type="ECO:0000313" key="3">
    <source>
        <dbReference type="EMBL" id="MSS63529.1"/>
    </source>
</evidence>
<evidence type="ECO:0000256" key="1">
    <source>
        <dbReference type="ARBA" id="ARBA00006845"/>
    </source>
</evidence>
<reference evidence="3 4" key="1">
    <citation type="submission" date="2019-08" db="EMBL/GenBank/DDBJ databases">
        <title>In-depth cultivation of the pig gut microbiome towards novel bacterial diversity and tailored functional studies.</title>
        <authorList>
            <person name="Wylensek D."/>
            <person name="Hitch T.C.A."/>
            <person name="Clavel T."/>
        </authorList>
    </citation>
    <scope>NUCLEOTIDE SEQUENCE [LARGE SCALE GENOMIC DNA]</scope>
    <source>
        <strain evidence="3 4">WCA-693-APC-MOT-I</strain>
    </source>
</reference>
<proteinExistence type="inferred from homology"/>
<dbReference type="SUPFAM" id="SSF52038">
    <property type="entry name" value="Barstar-related"/>
    <property type="match status" value="1"/>
</dbReference>
<dbReference type="Pfam" id="PF01337">
    <property type="entry name" value="Barstar"/>
    <property type="match status" value="1"/>
</dbReference>